<dbReference type="Pfam" id="PF00561">
    <property type="entry name" value="Abhydrolase_1"/>
    <property type="match status" value="1"/>
</dbReference>
<proteinExistence type="predicted"/>
<accession>A0A318Y347</accession>
<sequence>MVKNLQKYEVIEDSMQKTLQSYADIRNQKVYYEISGNPNGDWLVLIHGISGSTRCWKNQMEDFNEYFRVLNVDLAGHGNSTALEDYQKYDVSVMANYLRLLMDELEIEKAHICGLSLGTIIQQYFCELFPERIISCIFASPICKTNYLTKFVNSFADRVFLKFFSTNTYLKMMGHMMLPGKAHEKSRKFFLNETLKISSSEFRKWWKVVVRGDHYKCLGKYDIPSLIVVGNKDFCFYDDSLELKEKFINSEFKIIKGAGHVFIFQKAKEFNQMVIDYINSLEVATAEEGKEKKTIAA</sequence>
<dbReference type="Gene3D" id="3.40.50.1820">
    <property type="entry name" value="alpha/beta hydrolase"/>
    <property type="match status" value="1"/>
</dbReference>
<dbReference type="GO" id="GO:0016020">
    <property type="term" value="C:membrane"/>
    <property type="evidence" value="ECO:0007669"/>
    <property type="project" value="TreeGrafter"/>
</dbReference>
<protein>
    <submittedName>
        <fullName evidence="2">Pimeloyl-ACP methyl ester carboxylesterase</fullName>
    </submittedName>
</protein>
<dbReference type="Proteomes" id="UP000248132">
    <property type="component" value="Unassembled WGS sequence"/>
</dbReference>
<dbReference type="AlphaFoldDB" id="A0A318Y347"/>
<evidence type="ECO:0000313" key="2">
    <source>
        <dbReference type="EMBL" id="PYG85896.1"/>
    </source>
</evidence>
<organism evidence="2 3">
    <name type="scientific">Ruminiclostridium sufflavum DSM 19573</name>
    <dbReference type="NCBI Taxonomy" id="1121337"/>
    <lineage>
        <taxon>Bacteria</taxon>
        <taxon>Bacillati</taxon>
        <taxon>Bacillota</taxon>
        <taxon>Clostridia</taxon>
        <taxon>Eubacteriales</taxon>
        <taxon>Oscillospiraceae</taxon>
        <taxon>Ruminiclostridium</taxon>
    </lineage>
</organism>
<feature type="domain" description="AB hydrolase-1" evidence="1">
    <location>
        <begin position="42"/>
        <end position="167"/>
    </location>
</feature>
<dbReference type="PANTHER" id="PTHR43798:SF33">
    <property type="entry name" value="HYDROLASE, PUTATIVE (AFU_ORTHOLOGUE AFUA_2G14860)-RELATED"/>
    <property type="match status" value="1"/>
</dbReference>
<dbReference type="OrthoDB" id="9775557at2"/>
<reference evidence="2 3" key="1">
    <citation type="submission" date="2018-06" db="EMBL/GenBank/DDBJ databases">
        <title>Genomic Encyclopedia of Type Strains, Phase I: the one thousand microbial genomes (KMG-I) project.</title>
        <authorList>
            <person name="Kyrpides N."/>
        </authorList>
    </citation>
    <scope>NUCLEOTIDE SEQUENCE [LARGE SCALE GENOMIC DNA]</scope>
    <source>
        <strain evidence="2 3">DSM 19573</strain>
    </source>
</reference>
<dbReference type="PANTHER" id="PTHR43798">
    <property type="entry name" value="MONOACYLGLYCEROL LIPASE"/>
    <property type="match status" value="1"/>
</dbReference>
<dbReference type="SUPFAM" id="SSF53474">
    <property type="entry name" value="alpha/beta-Hydrolases"/>
    <property type="match status" value="1"/>
</dbReference>
<gene>
    <name evidence="2" type="ORF">LY28_03050</name>
</gene>
<evidence type="ECO:0000259" key="1">
    <source>
        <dbReference type="Pfam" id="PF00561"/>
    </source>
</evidence>
<dbReference type="GO" id="GO:0046464">
    <property type="term" value="P:acylglycerol catabolic process"/>
    <property type="evidence" value="ECO:0007669"/>
    <property type="project" value="TreeGrafter"/>
</dbReference>
<dbReference type="InterPro" id="IPR029058">
    <property type="entry name" value="AB_hydrolase_fold"/>
</dbReference>
<name>A0A318Y347_9FIRM</name>
<evidence type="ECO:0000313" key="3">
    <source>
        <dbReference type="Proteomes" id="UP000248132"/>
    </source>
</evidence>
<comment type="caution">
    <text evidence="2">The sequence shown here is derived from an EMBL/GenBank/DDBJ whole genome shotgun (WGS) entry which is preliminary data.</text>
</comment>
<keyword evidence="3" id="KW-1185">Reference proteome</keyword>
<dbReference type="EMBL" id="QKMR01000021">
    <property type="protein sequence ID" value="PYG85896.1"/>
    <property type="molecule type" value="Genomic_DNA"/>
</dbReference>
<dbReference type="RefSeq" id="WP_110463021.1">
    <property type="nucleotide sequence ID" value="NZ_QKMR01000021.1"/>
</dbReference>
<dbReference type="InterPro" id="IPR050266">
    <property type="entry name" value="AB_hydrolase_sf"/>
</dbReference>
<dbReference type="InterPro" id="IPR000073">
    <property type="entry name" value="AB_hydrolase_1"/>
</dbReference>
<dbReference type="GO" id="GO:0047372">
    <property type="term" value="F:monoacylglycerol lipase activity"/>
    <property type="evidence" value="ECO:0007669"/>
    <property type="project" value="TreeGrafter"/>
</dbReference>